<dbReference type="EMBL" id="JBHRSB010000010">
    <property type="protein sequence ID" value="MFC3003217.1"/>
    <property type="molecule type" value="Genomic_DNA"/>
</dbReference>
<dbReference type="Pfam" id="PF04248">
    <property type="entry name" value="NTP_transf_9"/>
    <property type="match status" value="1"/>
</dbReference>
<gene>
    <name evidence="2" type="ORF">ACFOD3_25205</name>
</gene>
<keyword evidence="3" id="KW-1185">Reference proteome</keyword>
<organism evidence="2 3">
    <name type="scientific">Falsiroseomonas tokyonensis</name>
    <dbReference type="NCBI Taxonomy" id="430521"/>
    <lineage>
        <taxon>Bacteria</taxon>
        <taxon>Pseudomonadati</taxon>
        <taxon>Pseudomonadota</taxon>
        <taxon>Alphaproteobacteria</taxon>
        <taxon>Acetobacterales</taxon>
        <taxon>Roseomonadaceae</taxon>
        <taxon>Falsiroseomonas</taxon>
    </lineage>
</organism>
<dbReference type="PANTHER" id="PTHR34310">
    <property type="entry name" value="DUF427 DOMAIN PROTEIN (AFU_ORTHOLOGUE AFUA_3G02220)"/>
    <property type="match status" value="1"/>
</dbReference>
<evidence type="ECO:0000313" key="2">
    <source>
        <dbReference type="EMBL" id="MFC3003217.1"/>
    </source>
</evidence>
<dbReference type="PANTHER" id="PTHR34310:SF5">
    <property type="entry name" value="DUF427 DOMAIN PROTEIN (AFU_ORTHOLOGUE AFUA_3G02220)"/>
    <property type="match status" value="1"/>
</dbReference>
<dbReference type="RefSeq" id="WP_216839665.1">
    <property type="nucleotide sequence ID" value="NZ_JAFNJS010000010.1"/>
</dbReference>
<reference evidence="3" key="1">
    <citation type="journal article" date="2019" name="Int. J. Syst. Evol. Microbiol.">
        <title>The Global Catalogue of Microorganisms (GCM) 10K type strain sequencing project: providing services to taxonomists for standard genome sequencing and annotation.</title>
        <authorList>
            <consortium name="The Broad Institute Genomics Platform"/>
            <consortium name="The Broad Institute Genome Sequencing Center for Infectious Disease"/>
            <person name="Wu L."/>
            <person name="Ma J."/>
        </authorList>
    </citation>
    <scope>NUCLEOTIDE SEQUENCE [LARGE SCALE GENOMIC DNA]</scope>
    <source>
        <strain evidence="3">CGMCC 1.16855</strain>
    </source>
</reference>
<comment type="caution">
    <text evidence="2">The sequence shown here is derived from an EMBL/GenBank/DDBJ whole genome shotgun (WGS) entry which is preliminary data.</text>
</comment>
<protein>
    <submittedName>
        <fullName evidence="2">DUF427 domain-containing protein</fullName>
    </submittedName>
</protein>
<sequence>MARAIWNGTVIAESDRFELVEGNVYFPPETVRPDLLRPSAKTTVCGWKGLARYHDVVVDGQVNAAAAWYYAEPKAAASAIKDHIAFWQGVRIER</sequence>
<feature type="domain" description="DUF427" evidence="1">
    <location>
        <begin position="3"/>
        <end position="88"/>
    </location>
</feature>
<proteinExistence type="predicted"/>
<evidence type="ECO:0000313" key="3">
    <source>
        <dbReference type="Proteomes" id="UP001595420"/>
    </source>
</evidence>
<accession>A0ABV7BZQ0</accession>
<dbReference type="InterPro" id="IPR007361">
    <property type="entry name" value="DUF427"/>
</dbReference>
<evidence type="ECO:0000259" key="1">
    <source>
        <dbReference type="Pfam" id="PF04248"/>
    </source>
</evidence>
<name>A0ABV7BZQ0_9PROT</name>
<dbReference type="Proteomes" id="UP001595420">
    <property type="component" value="Unassembled WGS sequence"/>
</dbReference>